<name>A0A5D0MFD0_9BACT</name>
<organism evidence="6 7">
    <name type="scientific">Candidatus Mcinerneyibacterium aminivorans</name>
    <dbReference type="NCBI Taxonomy" id="2703815"/>
    <lineage>
        <taxon>Bacteria</taxon>
        <taxon>Candidatus Macinerneyibacteriota</taxon>
        <taxon>Candidatus Mcinerneyibacteria</taxon>
        <taxon>Candidatus Mcinerneyibacteriales</taxon>
        <taxon>Candidatus Mcinerneyibacteriaceae</taxon>
        <taxon>Candidatus Mcinerneyibacterium</taxon>
    </lineage>
</organism>
<dbReference type="InterPro" id="IPR027417">
    <property type="entry name" value="P-loop_NTPase"/>
</dbReference>
<dbReference type="PANTHER" id="PTHR42734">
    <property type="entry name" value="METAL TRANSPORT SYSTEM ATP-BINDING PROTEIN TM_0124-RELATED"/>
    <property type="match status" value="1"/>
</dbReference>
<protein>
    <submittedName>
        <fullName evidence="6">Metal ABC transporter ATP-binding protein</fullName>
    </submittedName>
</protein>
<evidence type="ECO:0000313" key="6">
    <source>
        <dbReference type="EMBL" id="TYB30605.1"/>
    </source>
</evidence>
<reference evidence="6" key="1">
    <citation type="submission" date="2019-08" db="EMBL/GenBank/DDBJ databases">
        <title>Genomic characterization of a novel candidate phylum (ARYD3) from a high temperature, high salinity tertiary oil reservoir in north central Oklahoma, USA.</title>
        <authorList>
            <person name="Youssef N.H."/>
            <person name="Yadav A."/>
            <person name="Elshahed M.S."/>
        </authorList>
    </citation>
    <scope>NUCLEOTIDE SEQUENCE [LARGE SCALE GENOMIC DNA]</scope>
    <source>
        <strain evidence="6">ARYD3</strain>
    </source>
</reference>
<dbReference type="SMART" id="SM00382">
    <property type="entry name" value="AAA"/>
    <property type="match status" value="1"/>
</dbReference>
<accession>A0A5D0MFD0</accession>
<dbReference type="GO" id="GO:0005524">
    <property type="term" value="F:ATP binding"/>
    <property type="evidence" value="ECO:0007669"/>
    <property type="project" value="UniProtKB-KW"/>
</dbReference>
<dbReference type="PANTHER" id="PTHR42734:SF17">
    <property type="entry name" value="METAL TRANSPORT SYSTEM ATP-BINDING PROTEIN TM_0124-RELATED"/>
    <property type="match status" value="1"/>
</dbReference>
<gene>
    <name evidence="6" type="ORF">FXF47_08380</name>
</gene>
<dbReference type="Pfam" id="PF00005">
    <property type="entry name" value="ABC_tran"/>
    <property type="match status" value="1"/>
</dbReference>
<dbReference type="InterPro" id="IPR017871">
    <property type="entry name" value="ABC_transporter-like_CS"/>
</dbReference>
<feature type="domain" description="ABC transporter" evidence="5">
    <location>
        <begin position="5"/>
        <end position="227"/>
    </location>
</feature>
<keyword evidence="7" id="KW-1185">Reference proteome</keyword>
<dbReference type="PROSITE" id="PS00211">
    <property type="entry name" value="ABC_TRANSPORTER_1"/>
    <property type="match status" value="1"/>
</dbReference>
<dbReference type="Gene3D" id="3.40.50.300">
    <property type="entry name" value="P-loop containing nucleotide triphosphate hydrolases"/>
    <property type="match status" value="1"/>
</dbReference>
<evidence type="ECO:0000256" key="2">
    <source>
        <dbReference type="ARBA" id="ARBA00022448"/>
    </source>
</evidence>
<dbReference type="AlphaFoldDB" id="A0A5D0MFD0"/>
<dbReference type="SUPFAM" id="SSF52540">
    <property type="entry name" value="P-loop containing nucleoside triphosphate hydrolases"/>
    <property type="match status" value="1"/>
</dbReference>
<dbReference type="CDD" id="cd03235">
    <property type="entry name" value="ABC_Metallic_Cations"/>
    <property type="match status" value="1"/>
</dbReference>
<evidence type="ECO:0000256" key="1">
    <source>
        <dbReference type="ARBA" id="ARBA00005417"/>
    </source>
</evidence>
<evidence type="ECO:0000259" key="5">
    <source>
        <dbReference type="PROSITE" id="PS50893"/>
    </source>
</evidence>
<evidence type="ECO:0000256" key="4">
    <source>
        <dbReference type="ARBA" id="ARBA00022840"/>
    </source>
</evidence>
<sequence>MGKLLEFKNVNFKYDRRIILEDINFTLNSNEFLGIIGPNGAGKTTLLKLIVGLLSPTEGTIELHTENIGYISQIHDVNWDLPLTVFDAVLMGRYSWPSKITKEDEKIIKKYLKMVDMYEYRNKEVKNLSGGQKQRIFIARALVSDPDILIFDEPNTGVDVKATDQFYDLLMKLKRKNKAIILVTHQIEVIPKICDRVGCLNRKLYLHEKPKEMFNCPVFEEGYGTQVEMLIHGKSIPHRVVKDKRNREKDNNV</sequence>
<dbReference type="EMBL" id="VSIX01000100">
    <property type="protein sequence ID" value="TYB30605.1"/>
    <property type="molecule type" value="Genomic_DNA"/>
</dbReference>
<keyword evidence="4 6" id="KW-0067">ATP-binding</keyword>
<evidence type="ECO:0000313" key="7">
    <source>
        <dbReference type="Proteomes" id="UP000324143"/>
    </source>
</evidence>
<dbReference type="InterPro" id="IPR050153">
    <property type="entry name" value="Metal_Ion_Import_ABC"/>
</dbReference>
<keyword evidence="3" id="KW-0547">Nucleotide-binding</keyword>
<proteinExistence type="inferred from homology"/>
<dbReference type="InterPro" id="IPR003593">
    <property type="entry name" value="AAA+_ATPase"/>
</dbReference>
<dbReference type="InterPro" id="IPR003439">
    <property type="entry name" value="ABC_transporter-like_ATP-bd"/>
</dbReference>
<dbReference type="FunFam" id="3.40.50.300:FF:000134">
    <property type="entry name" value="Iron-enterobactin ABC transporter ATP-binding protein"/>
    <property type="match status" value="1"/>
</dbReference>
<evidence type="ECO:0000256" key="3">
    <source>
        <dbReference type="ARBA" id="ARBA00022741"/>
    </source>
</evidence>
<dbReference type="GO" id="GO:0016887">
    <property type="term" value="F:ATP hydrolysis activity"/>
    <property type="evidence" value="ECO:0007669"/>
    <property type="project" value="InterPro"/>
</dbReference>
<dbReference type="Proteomes" id="UP000324143">
    <property type="component" value="Unassembled WGS sequence"/>
</dbReference>
<dbReference type="PROSITE" id="PS50893">
    <property type="entry name" value="ABC_TRANSPORTER_2"/>
    <property type="match status" value="1"/>
</dbReference>
<keyword evidence="2" id="KW-0813">Transport</keyword>
<comment type="caution">
    <text evidence="6">The sequence shown here is derived from an EMBL/GenBank/DDBJ whole genome shotgun (WGS) entry which is preliminary data.</text>
</comment>
<comment type="similarity">
    <text evidence="1">Belongs to the ABC transporter superfamily.</text>
</comment>